<dbReference type="Proteomes" id="UP000479190">
    <property type="component" value="Unassembled WGS sequence"/>
</dbReference>
<feature type="compositionally biased region" description="Polar residues" evidence="1">
    <location>
        <begin position="145"/>
        <end position="160"/>
    </location>
</feature>
<accession>A0A6H5ISN3</accession>
<organism evidence="2 3">
    <name type="scientific">Trichogramma brassicae</name>
    <dbReference type="NCBI Taxonomy" id="86971"/>
    <lineage>
        <taxon>Eukaryota</taxon>
        <taxon>Metazoa</taxon>
        <taxon>Ecdysozoa</taxon>
        <taxon>Arthropoda</taxon>
        <taxon>Hexapoda</taxon>
        <taxon>Insecta</taxon>
        <taxon>Pterygota</taxon>
        <taxon>Neoptera</taxon>
        <taxon>Endopterygota</taxon>
        <taxon>Hymenoptera</taxon>
        <taxon>Apocrita</taxon>
        <taxon>Proctotrupomorpha</taxon>
        <taxon>Chalcidoidea</taxon>
        <taxon>Trichogrammatidae</taxon>
        <taxon>Trichogramma</taxon>
    </lineage>
</organism>
<sequence length="169" mass="19461">AQCPLFLCHSLCASASVTRRLQPSQQLQKAKGSSKPSADSNAQSPLWQMWEVKSYDGTLFKSSRLKHQPVSRPKSIPIIRIETNKKKDQYSGPFKILEILNNHMLDYKSKRKAKIERSRRSEFEQTAYVSIDELQATRVTEAETKTQVSRKQSSHSFLNTHRTHRRSCN</sequence>
<evidence type="ECO:0000313" key="3">
    <source>
        <dbReference type="Proteomes" id="UP000479190"/>
    </source>
</evidence>
<gene>
    <name evidence="2" type="ORF">TBRA_LOCUS12113</name>
</gene>
<dbReference type="EMBL" id="CADCXV010001018">
    <property type="protein sequence ID" value="CAB0040400.1"/>
    <property type="molecule type" value="Genomic_DNA"/>
</dbReference>
<dbReference type="AlphaFoldDB" id="A0A6H5ISN3"/>
<protein>
    <submittedName>
        <fullName evidence="2">Uncharacterized protein</fullName>
    </submittedName>
</protein>
<evidence type="ECO:0000256" key="1">
    <source>
        <dbReference type="SAM" id="MobiDB-lite"/>
    </source>
</evidence>
<reference evidence="2 3" key="1">
    <citation type="submission" date="2020-02" db="EMBL/GenBank/DDBJ databases">
        <authorList>
            <person name="Ferguson B K."/>
        </authorList>
    </citation>
    <scope>NUCLEOTIDE SEQUENCE [LARGE SCALE GENOMIC DNA]</scope>
</reference>
<feature type="non-terminal residue" evidence="2">
    <location>
        <position position="1"/>
    </location>
</feature>
<proteinExistence type="predicted"/>
<feature type="region of interest" description="Disordered" evidence="1">
    <location>
        <begin position="142"/>
        <end position="169"/>
    </location>
</feature>
<evidence type="ECO:0000313" key="2">
    <source>
        <dbReference type="EMBL" id="CAB0040400.1"/>
    </source>
</evidence>
<keyword evidence="3" id="KW-1185">Reference proteome</keyword>
<name>A0A6H5ISN3_9HYME</name>